<name>A0ABR4D106_9HELO</name>
<sequence>MTLALLAFGGNYCGRGRSSRFTFRPSKRRHGTTTAVDYSHTRNLPCYLDITLGSDSMRSTGKYPDCPIADIPSSRSGVVYESLFLAWVLRIAMLVIKP</sequence>
<comment type="caution">
    <text evidence="1">The sequence shown here is derived from an EMBL/GenBank/DDBJ whole genome shotgun (WGS) entry which is preliminary data.</text>
</comment>
<evidence type="ECO:0000313" key="1">
    <source>
        <dbReference type="EMBL" id="KAL2075808.1"/>
    </source>
</evidence>
<gene>
    <name evidence="1" type="ORF">VTL71DRAFT_751</name>
</gene>
<keyword evidence="2" id="KW-1185">Reference proteome</keyword>
<dbReference type="EMBL" id="JAZHXI010000001">
    <property type="protein sequence ID" value="KAL2075808.1"/>
    <property type="molecule type" value="Genomic_DNA"/>
</dbReference>
<protein>
    <submittedName>
        <fullName evidence="1">Uncharacterized protein</fullName>
    </submittedName>
</protein>
<dbReference type="Proteomes" id="UP001595075">
    <property type="component" value="Unassembled WGS sequence"/>
</dbReference>
<organism evidence="1 2">
    <name type="scientific">Oculimacula yallundae</name>
    <dbReference type="NCBI Taxonomy" id="86028"/>
    <lineage>
        <taxon>Eukaryota</taxon>
        <taxon>Fungi</taxon>
        <taxon>Dikarya</taxon>
        <taxon>Ascomycota</taxon>
        <taxon>Pezizomycotina</taxon>
        <taxon>Leotiomycetes</taxon>
        <taxon>Helotiales</taxon>
        <taxon>Ploettnerulaceae</taxon>
        <taxon>Oculimacula</taxon>
    </lineage>
</organism>
<reference evidence="1 2" key="1">
    <citation type="journal article" date="2024" name="Commun. Biol.">
        <title>Comparative genomic analysis of thermophilic fungi reveals convergent evolutionary adaptations and gene losses.</title>
        <authorList>
            <person name="Steindorff A.S."/>
            <person name="Aguilar-Pontes M.V."/>
            <person name="Robinson A.J."/>
            <person name="Andreopoulos B."/>
            <person name="LaButti K."/>
            <person name="Kuo A."/>
            <person name="Mondo S."/>
            <person name="Riley R."/>
            <person name="Otillar R."/>
            <person name="Haridas S."/>
            <person name="Lipzen A."/>
            <person name="Grimwood J."/>
            <person name="Schmutz J."/>
            <person name="Clum A."/>
            <person name="Reid I.D."/>
            <person name="Moisan M.C."/>
            <person name="Butler G."/>
            <person name="Nguyen T.T.M."/>
            <person name="Dewar K."/>
            <person name="Conant G."/>
            <person name="Drula E."/>
            <person name="Henrissat B."/>
            <person name="Hansel C."/>
            <person name="Singer S."/>
            <person name="Hutchinson M.I."/>
            <person name="de Vries R.P."/>
            <person name="Natvig D.O."/>
            <person name="Powell A.J."/>
            <person name="Tsang A."/>
            <person name="Grigoriev I.V."/>
        </authorList>
    </citation>
    <scope>NUCLEOTIDE SEQUENCE [LARGE SCALE GENOMIC DNA]</scope>
    <source>
        <strain evidence="1 2">CBS 494.80</strain>
    </source>
</reference>
<accession>A0ABR4D106</accession>
<evidence type="ECO:0000313" key="2">
    <source>
        <dbReference type="Proteomes" id="UP001595075"/>
    </source>
</evidence>
<proteinExistence type="predicted"/>
<feature type="non-terminal residue" evidence="1">
    <location>
        <position position="98"/>
    </location>
</feature>